<reference evidence="2" key="1">
    <citation type="submission" date="2018-05" db="EMBL/GenBank/DDBJ databases">
        <authorList>
            <person name="Lanie J.A."/>
            <person name="Ng W.-L."/>
            <person name="Kazmierczak K.M."/>
            <person name="Andrzejewski T.M."/>
            <person name="Davidsen T.M."/>
            <person name="Wayne K.J."/>
            <person name="Tettelin H."/>
            <person name="Glass J.I."/>
            <person name="Rusch D."/>
            <person name="Podicherti R."/>
            <person name="Tsui H.-C.T."/>
            <person name="Winkler M.E."/>
        </authorList>
    </citation>
    <scope>NUCLEOTIDE SEQUENCE</scope>
</reference>
<protein>
    <recommendedName>
        <fullName evidence="3">Major facilitator superfamily (MFS) profile domain-containing protein</fullName>
    </recommendedName>
</protein>
<dbReference type="PANTHER" id="PTHR11328:SF28">
    <property type="entry name" value="MAJOR FACILITATOR SUPERFAMILY DOMAIN-CONTAINING PROTEIN 12"/>
    <property type="match status" value="1"/>
</dbReference>
<proteinExistence type="predicted"/>
<evidence type="ECO:0000256" key="1">
    <source>
        <dbReference type="SAM" id="Phobius"/>
    </source>
</evidence>
<sequence length="219" mass="24089">MSQSFQAQKASSGLMYIFGTGSIAIGVKNSLLGTFLLVYFNQVLGLPAYLAASAMGLALVVDAISDPLVGIWSDRVRSRFGRRHPFMYAAIIPFAFSYYFILQNPGSISEGTISEGELFQRLLILMVIMRLSMTFYEIPRGALAPELTKDYDQRNQISGIGMAFGWVGGAGMASIAYRYFFVETPDFQGAQAFLRPEAFQELAFWGGLTIFISSVISCV</sequence>
<dbReference type="GO" id="GO:0008643">
    <property type="term" value="P:carbohydrate transport"/>
    <property type="evidence" value="ECO:0007669"/>
    <property type="project" value="InterPro"/>
</dbReference>
<dbReference type="EMBL" id="UINC01007667">
    <property type="protein sequence ID" value="SVA34515.1"/>
    <property type="molecule type" value="Genomic_DNA"/>
</dbReference>
<organism evidence="2">
    <name type="scientific">marine metagenome</name>
    <dbReference type="NCBI Taxonomy" id="408172"/>
    <lineage>
        <taxon>unclassified sequences</taxon>
        <taxon>metagenomes</taxon>
        <taxon>ecological metagenomes</taxon>
    </lineage>
</organism>
<feature type="transmembrane region" description="Helical" evidence="1">
    <location>
        <begin position="46"/>
        <end position="64"/>
    </location>
</feature>
<dbReference type="GO" id="GO:0015293">
    <property type="term" value="F:symporter activity"/>
    <property type="evidence" value="ECO:0007669"/>
    <property type="project" value="InterPro"/>
</dbReference>
<feature type="non-terminal residue" evidence="2">
    <location>
        <position position="219"/>
    </location>
</feature>
<keyword evidence="1" id="KW-0812">Transmembrane</keyword>
<dbReference type="SUPFAM" id="SSF103473">
    <property type="entry name" value="MFS general substrate transporter"/>
    <property type="match status" value="1"/>
</dbReference>
<dbReference type="Pfam" id="PF13347">
    <property type="entry name" value="MFS_2"/>
    <property type="match status" value="1"/>
</dbReference>
<feature type="transmembrane region" description="Helical" evidence="1">
    <location>
        <begin position="12"/>
        <end position="40"/>
    </location>
</feature>
<feature type="transmembrane region" description="Helical" evidence="1">
    <location>
        <begin position="202"/>
        <end position="218"/>
    </location>
</feature>
<evidence type="ECO:0008006" key="3">
    <source>
        <dbReference type="Google" id="ProtNLM"/>
    </source>
</evidence>
<keyword evidence="1" id="KW-0472">Membrane</keyword>
<keyword evidence="1" id="KW-1133">Transmembrane helix</keyword>
<name>A0A381V2D6_9ZZZZ</name>
<gene>
    <name evidence="2" type="ORF">METZ01_LOCUS87369</name>
</gene>
<feature type="transmembrane region" description="Helical" evidence="1">
    <location>
        <begin position="160"/>
        <end position="182"/>
    </location>
</feature>
<feature type="transmembrane region" description="Helical" evidence="1">
    <location>
        <begin position="85"/>
        <end position="102"/>
    </location>
</feature>
<dbReference type="Gene3D" id="1.20.1250.20">
    <property type="entry name" value="MFS general substrate transporter like domains"/>
    <property type="match status" value="1"/>
</dbReference>
<feature type="transmembrane region" description="Helical" evidence="1">
    <location>
        <begin position="122"/>
        <end position="139"/>
    </location>
</feature>
<dbReference type="GO" id="GO:0005886">
    <property type="term" value="C:plasma membrane"/>
    <property type="evidence" value="ECO:0007669"/>
    <property type="project" value="TreeGrafter"/>
</dbReference>
<accession>A0A381V2D6</accession>
<dbReference type="InterPro" id="IPR036259">
    <property type="entry name" value="MFS_trans_sf"/>
</dbReference>
<dbReference type="AlphaFoldDB" id="A0A381V2D6"/>
<dbReference type="PANTHER" id="PTHR11328">
    <property type="entry name" value="MAJOR FACILITATOR SUPERFAMILY DOMAIN-CONTAINING PROTEIN"/>
    <property type="match status" value="1"/>
</dbReference>
<evidence type="ECO:0000313" key="2">
    <source>
        <dbReference type="EMBL" id="SVA34515.1"/>
    </source>
</evidence>
<dbReference type="InterPro" id="IPR039672">
    <property type="entry name" value="MFS_2"/>
</dbReference>